<name>A0A9P4I6I0_9PEZI</name>
<gene>
    <name evidence="1" type="ORF">NA57DRAFT_79970</name>
</gene>
<proteinExistence type="predicted"/>
<evidence type="ECO:0000313" key="2">
    <source>
        <dbReference type="Proteomes" id="UP000799772"/>
    </source>
</evidence>
<accession>A0A9P4I6I0</accession>
<keyword evidence="2" id="KW-1185">Reference proteome</keyword>
<dbReference type="OrthoDB" id="62952at2759"/>
<organism evidence="1 2">
    <name type="scientific">Rhizodiscina lignyota</name>
    <dbReference type="NCBI Taxonomy" id="1504668"/>
    <lineage>
        <taxon>Eukaryota</taxon>
        <taxon>Fungi</taxon>
        <taxon>Dikarya</taxon>
        <taxon>Ascomycota</taxon>
        <taxon>Pezizomycotina</taxon>
        <taxon>Dothideomycetes</taxon>
        <taxon>Pleosporomycetidae</taxon>
        <taxon>Aulographales</taxon>
        <taxon>Rhizodiscinaceae</taxon>
        <taxon>Rhizodiscina</taxon>
    </lineage>
</organism>
<evidence type="ECO:0000313" key="1">
    <source>
        <dbReference type="EMBL" id="KAF2094799.1"/>
    </source>
</evidence>
<dbReference type="AlphaFoldDB" id="A0A9P4I6I0"/>
<reference evidence="1" key="1">
    <citation type="journal article" date="2020" name="Stud. Mycol.">
        <title>101 Dothideomycetes genomes: a test case for predicting lifestyles and emergence of pathogens.</title>
        <authorList>
            <person name="Haridas S."/>
            <person name="Albert R."/>
            <person name="Binder M."/>
            <person name="Bloem J."/>
            <person name="Labutti K."/>
            <person name="Salamov A."/>
            <person name="Andreopoulos B."/>
            <person name="Baker S."/>
            <person name="Barry K."/>
            <person name="Bills G."/>
            <person name="Bluhm B."/>
            <person name="Cannon C."/>
            <person name="Castanera R."/>
            <person name="Culley D."/>
            <person name="Daum C."/>
            <person name="Ezra D."/>
            <person name="Gonzalez J."/>
            <person name="Henrissat B."/>
            <person name="Kuo A."/>
            <person name="Liang C."/>
            <person name="Lipzen A."/>
            <person name="Lutzoni F."/>
            <person name="Magnuson J."/>
            <person name="Mondo S."/>
            <person name="Nolan M."/>
            <person name="Ohm R."/>
            <person name="Pangilinan J."/>
            <person name="Park H.-J."/>
            <person name="Ramirez L."/>
            <person name="Alfaro M."/>
            <person name="Sun H."/>
            <person name="Tritt A."/>
            <person name="Yoshinaga Y."/>
            <person name="Zwiers L.-H."/>
            <person name="Turgeon B."/>
            <person name="Goodwin S."/>
            <person name="Spatafora J."/>
            <person name="Crous P."/>
            <person name="Grigoriev I."/>
        </authorList>
    </citation>
    <scope>NUCLEOTIDE SEQUENCE</scope>
    <source>
        <strain evidence="1">CBS 133067</strain>
    </source>
</reference>
<protein>
    <recommendedName>
        <fullName evidence="3">F-box domain-containing protein</fullName>
    </recommendedName>
</protein>
<comment type="caution">
    <text evidence="1">The sequence shown here is derived from an EMBL/GenBank/DDBJ whole genome shotgun (WGS) entry which is preliminary data.</text>
</comment>
<dbReference type="EMBL" id="ML978133">
    <property type="protein sequence ID" value="KAF2094799.1"/>
    <property type="molecule type" value="Genomic_DNA"/>
</dbReference>
<dbReference type="Proteomes" id="UP000799772">
    <property type="component" value="Unassembled WGS sequence"/>
</dbReference>
<sequence>MAPMYFRDARQRNVILPKIPYGLLLRYRWSYRDYDTWFHKETLASNAAVLRVHIGPWNLRSTPSRMARWSRCHTSGMSDDEKRARFKPLDFFELPAEVRLLIYDYLVVDNGPLLIKKTFADEPPTTSFLPLNWRPLSASKQLLREAVAAFFKSNRFTVEIDLRQYDIVSYHLAHVYHNGLPPVLPLWRVFPTNFAYRRLSHLTVVIGAVSSVRIPRASVDWAGLSDITGLTTLEILFKLPRMRMQGPAGDLEMLHKESPWLLGVLCQVIQNTGPEVELRFGSEGKDPAVDVIALRSLAAQLAPLRGMATRQTEAMLGVVTEEV</sequence>
<evidence type="ECO:0008006" key="3">
    <source>
        <dbReference type="Google" id="ProtNLM"/>
    </source>
</evidence>